<accession>A0A2H6K7Q0</accession>
<dbReference type="SUPFAM" id="SSF88697">
    <property type="entry name" value="PUA domain-like"/>
    <property type="match status" value="1"/>
</dbReference>
<dbReference type="PRINTS" id="PR00830">
    <property type="entry name" value="ENDOLAPTASE"/>
</dbReference>
<feature type="region of interest" description="Disordered" evidence="9">
    <location>
        <begin position="988"/>
        <end position="1017"/>
    </location>
</feature>
<evidence type="ECO:0000256" key="7">
    <source>
        <dbReference type="ARBA" id="ARBA00066743"/>
    </source>
</evidence>
<dbReference type="SUPFAM" id="SSF52540">
    <property type="entry name" value="P-loop containing nucleoside triphosphate hydrolases"/>
    <property type="match status" value="1"/>
</dbReference>
<feature type="region of interest" description="Disordered" evidence="9">
    <location>
        <begin position="135"/>
        <end position="197"/>
    </location>
</feature>
<dbReference type="OrthoDB" id="2411602at2759"/>
<feature type="compositionally biased region" description="Basic and acidic residues" evidence="9">
    <location>
        <begin position="76"/>
        <end position="88"/>
    </location>
</feature>
<dbReference type="Gene3D" id="1.20.58.1480">
    <property type="match status" value="1"/>
</dbReference>
<dbReference type="InterPro" id="IPR015947">
    <property type="entry name" value="PUA-like_sf"/>
</dbReference>
<reference evidence="12 13" key="1">
    <citation type="journal article" date="2017" name="BMC Genomics">
        <title>Whole-genome assembly of Babesia ovata and comparative genomics between closely related pathogens.</title>
        <authorList>
            <person name="Yamagishi J."/>
            <person name="Asada M."/>
            <person name="Hakimi H."/>
            <person name="Tanaka T.Q."/>
            <person name="Sugimoto C."/>
            <person name="Kawazu S."/>
        </authorList>
    </citation>
    <scope>NUCLEOTIDE SEQUENCE [LARGE SCALE GENOMIC DNA]</scope>
    <source>
        <strain evidence="12 13">Miyake</strain>
    </source>
</reference>
<feature type="region of interest" description="Disordered" evidence="9">
    <location>
        <begin position="49"/>
        <end position="111"/>
    </location>
</feature>
<dbReference type="VEuPathDB" id="PiroplasmaDB:BOVATA_004720"/>
<dbReference type="Pfam" id="PF05362">
    <property type="entry name" value="Lon_C"/>
    <property type="match status" value="2"/>
</dbReference>
<dbReference type="InterPro" id="IPR003111">
    <property type="entry name" value="Lon_prtase_N"/>
</dbReference>
<dbReference type="InterPro" id="IPR004815">
    <property type="entry name" value="Lon_bac/euk-typ"/>
</dbReference>
<dbReference type="InterPro" id="IPR014721">
    <property type="entry name" value="Ribsml_uS5_D2-typ_fold_subgr"/>
</dbReference>
<dbReference type="GO" id="GO:0006515">
    <property type="term" value="P:protein quality control for misfolded or incompletely synthesized proteins"/>
    <property type="evidence" value="ECO:0007669"/>
    <property type="project" value="TreeGrafter"/>
</dbReference>
<dbReference type="SUPFAM" id="SSF54211">
    <property type="entry name" value="Ribosomal protein S5 domain 2-like"/>
    <property type="match status" value="1"/>
</dbReference>
<keyword evidence="13" id="KW-1185">Reference proteome</keyword>
<keyword evidence="3 8" id="KW-0378">Hydrolase</keyword>
<dbReference type="GO" id="GO:0005759">
    <property type="term" value="C:mitochondrial matrix"/>
    <property type="evidence" value="ECO:0007669"/>
    <property type="project" value="TreeGrafter"/>
</dbReference>
<evidence type="ECO:0000259" key="11">
    <source>
        <dbReference type="PROSITE" id="PS51787"/>
    </source>
</evidence>
<dbReference type="GO" id="GO:0051131">
    <property type="term" value="P:chaperone-mediated protein complex assembly"/>
    <property type="evidence" value="ECO:0007669"/>
    <property type="project" value="TreeGrafter"/>
</dbReference>
<evidence type="ECO:0000313" key="12">
    <source>
        <dbReference type="EMBL" id="GBE58979.1"/>
    </source>
</evidence>
<dbReference type="Proteomes" id="UP000236319">
    <property type="component" value="Unassembled WGS sequence"/>
</dbReference>
<feature type="region of interest" description="Disordered" evidence="9">
    <location>
        <begin position="900"/>
        <end position="919"/>
    </location>
</feature>
<dbReference type="GO" id="GO:0007005">
    <property type="term" value="P:mitochondrion organization"/>
    <property type="evidence" value="ECO:0007669"/>
    <property type="project" value="TreeGrafter"/>
</dbReference>
<dbReference type="Pfam" id="PF22667">
    <property type="entry name" value="Lon_lid"/>
    <property type="match status" value="1"/>
</dbReference>
<gene>
    <name evidence="12" type="ORF">BOVATA_004720</name>
</gene>
<feature type="compositionally biased region" description="Polar residues" evidence="9">
    <location>
        <begin position="155"/>
        <end position="167"/>
    </location>
</feature>
<dbReference type="PROSITE" id="PS51787">
    <property type="entry name" value="LON_N"/>
    <property type="match status" value="1"/>
</dbReference>
<keyword evidence="2" id="KW-0547">Nucleotide-binding</keyword>
<dbReference type="AlphaFoldDB" id="A0A2H6K7Q0"/>
<dbReference type="Gene3D" id="1.10.8.60">
    <property type="match status" value="1"/>
</dbReference>
<dbReference type="Gene3D" id="1.20.5.5270">
    <property type="match status" value="1"/>
</dbReference>
<keyword evidence="5" id="KW-0067">ATP-binding</keyword>
<organism evidence="12 13">
    <name type="scientific">Babesia ovata</name>
    <dbReference type="NCBI Taxonomy" id="189622"/>
    <lineage>
        <taxon>Eukaryota</taxon>
        <taxon>Sar</taxon>
        <taxon>Alveolata</taxon>
        <taxon>Apicomplexa</taxon>
        <taxon>Aconoidasida</taxon>
        <taxon>Piroplasmida</taxon>
        <taxon>Babesiidae</taxon>
        <taxon>Babesia</taxon>
    </lineage>
</organism>
<dbReference type="InterPro" id="IPR020568">
    <property type="entry name" value="Ribosomal_Su5_D2-typ_SF"/>
</dbReference>
<keyword evidence="1 8" id="KW-0645">Protease</keyword>
<dbReference type="InterPro" id="IPR054594">
    <property type="entry name" value="Lon_lid"/>
</dbReference>
<dbReference type="Gene3D" id="3.30.230.10">
    <property type="match status" value="1"/>
</dbReference>
<evidence type="ECO:0000256" key="9">
    <source>
        <dbReference type="SAM" id="MobiDB-lite"/>
    </source>
</evidence>
<dbReference type="GO" id="GO:0004252">
    <property type="term" value="F:serine-type endopeptidase activity"/>
    <property type="evidence" value="ECO:0007669"/>
    <property type="project" value="UniProtKB-UniRule"/>
</dbReference>
<dbReference type="FunFam" id="3.40.50.300:FF:000021">
    <property type="entry name" value="Lon protease homolog"/>
    <property type="match status" value="1"/>
</dbReference>
<proteinExistence type="inferred from homology"/>
<dbReference type="GO" id="GO:0005524">
    <property type="term" value="F:ATP binding"/>
    <property type="evidence" value="ECO:0007669"/>
    <property type="project" value="UniProtKB-KW"/>
</dbReference>
<dbReference type="InterPro" id="IPR027417">
    <property type="entry name" value="P-loop_NTPase"/>
</dbReference>
<comment type="catalytic activity">
    <reaction evidence="6">
        <text>Hydrolysis of proteins in presence of ATP.</text>
        <dbReference type="EC" id="3.4.21.53"/>
    </reaction>
</comment>
<dbReference type="NCBIfam" id="TIGR00763">
    <property type="entry name" value="lon"/>
    <property type="match status" value="1"/>
</dbReference>
<evidence type="ECO:0000313" key="13">
    <source>
        <dbReference type="Proteomes" id="UP000236319"/>
    </source>
</evidence>
<evidence type="ECO:0000256" key="6">
    <source>
        <dbReference type="ARBA" id="ARBA00050665"/>
    </source>
</evidence>
<feature type="active site" evidence="8">
    <location>
        <position position="1076"/>
    </location>
</feature>
<dbReference type="CDD" id="cd19500">
    <property type="entry name" value="RecA-like_Lon"/>
    <property type="match status" value="1"/>
</dbReference>
<feature type="domain" description="Lon proteolytic" evidence="10">
    <location>
        <begin position="955"/>
        <end position="1170"/>
    </location>
</feature>
<dbReference type="GO" id="GO:0016887">
    <property type="term" value="F:ATP hydrolysis activity"/>
    <property type="evidence" value="ECO:0007669"/>
    <property type="project" value="InterPro"/>
</dbReference>
<dbReference type="RefSeq" id="XP_028865222.1">
    <property type="nucleotide sequence ID" value="XM_029009389.1"/>
</dbReference>
<dbReference type="PROSITE" id="PS51786">
    <property type="entry name" value="LON_PROTEOLYTIC"/>
    <property type="match status" value="1"/>
</dbReference>
<name>A0A2H6K7Q0_9APIC</name>
<dbReference type="Pfam" id="PF02190">
    <property type="entry name" value="LON_substr_bdg"/>
    <property type="match status" value="1"/>
</dbReference>
<comment type="caution">
    <text evidence="12">The sequence shown here is derived from an EMBL/GenBank/DDBJ whole genome shotgun (WGS) entry which is preliminary data.</text>
</comment>
<protein>
    <recommendedName>
        <fullName evidence="7">endopeptidase La</fullName>
        <ecNumber evidence="7">3.4.21.53</ecNumber>
    </recommendedName>
</protein>
<dbReference type="GeneID" id="39872749"/>
<comment type="similarity">
    <text evidence="8">Belongs to the peptidase S16 family.</text>
</comment>
<evidence type="ECO:0000256" key="4">
    <source>
        <dbReference type="ARBA" id="ARBA00022825"/>
    </source>
</evidence>
<evidence type="ECO:0000256" key="1">
    <source>
        <dbReference type="ARBA" id="ARBA00022670"/>
    </source>
</evidence>
<evidence type="ECO:0000256" key="8">
    <source>
        <dbReference type="PROSITE-ProRule" id="PRU01122"/>
    </source>
</evidence>
<dbReference type="GO" id="GO:0003697">
    <property type="term" value="F:single-stranded DNA binding"/>
    <property type="evidence" value="ECO:0007669"/>
    <property type="project" value="TreeGrafter"/>
</dbReference>
<evidence type="ECO:0000256" key="3">
    <source>
        <dbReference type="ARBA" id="ARBA00022801"/>
    </source>
</evidence>
<dbReference type="SMART" id="SM00464">
    <property type="entry name" value="LON"/>
    <property type="match status" value="1"/>
</dbReference>
<dbReference type="Gene3D" id="3.40.50.300">
    <property type="entry name" value="P-loop containing nucleotide triphosphate hydrolases"/>
    <property type="match status" value="1"/>
</dbReference>
<dbReference type="InterPro" id="IPR027065">
    <property type="entry name" value="Lon_Prtase"/>
</dbReference>
<dbReference type="GO" id="GO:0004176">
    <property type="term" value="F:ATP-dependent peptidase activity"/>
    <property type="evidence" value="ECO:0007669"/>
    <property type="project" value="UniProtKB-UniRule"/>
</dbReference>
<evidence type="ECO:0000256" key="5">
    <source>
        <dbReference type="ARBA" id="ARBA00022840"/>
    </source>
</evidence>
<evidence type="ECO:0000256" key="2">
    <source>
        <dbReference type="ARBA" id="ARBA00022741"/>
    </source>
</evidence>
<evidence type="ECO:0000259" key="10">
    <source>
        <dbReference type="PROSITE" id="PS51786"/>
    </source>
</evidence>
<feature type="domain" description="Lon N-terminal" evidence="11">
    <location>
        <begin position="274"/>
        <end position="495"/>
    </location>
</feature>
<dbReference type="InterPro" id="IPR003959">
    <property type="entry name" value="ATPase_AAA_core"/>
</dbReference>
<dbReference type="InterPro" id="IPR003593">
    <property type="entry name" value="AAA+_ATPase"/>
</dbReference>
<keyword evidence="4 8" id="KW-0720">Serine protease</keyword>
<dbReference type="PANTHER" id="PTHR43718">
    <property type="entry name" value="LON PROTEASE"/>
    <property type="match status" value="1"/>
</dbReference>
<feature type="compositionally biased region" description="Basic and acidic residues" evidence="9">
    <location>
        <begin position="174"/>
        <end position="186"/>
    </location>
</feature>
<feature type="active site" evidence="8">
    <location>
        <position position="1119"/>
    </location>
</feature>
<dbReference type="PANTHER" id="PTHR43718:SF2">
    <property type="entry name" value="LON PROTEASE HOMOLOG, MITOCHONDRIAL"/>
    <property type="match status" value="1"/>
</dbReference>
<dbReference type="SMART" id="SM00382">
    <property type="entry name" value="AAA"/>
    <property type="match status" value="1"/>
</dbReference>
<sequence>MQRCQSASVRHCVARCQRDVPALVCGNSRCGFNVESALICWNCSLRGGQLSPGSSRREGTFSPLFSARNARHFSSKKRDGGSGEKDSDPSGSSAEDGKSEDIDQPPRVIGSIFNGQPNIIFQVIRGQKVEKQRIGRNATGGKIRRLPIPIKTEESASNGTEAATSNEAHPADGAVHEEHPKAEASHESVLNEETTDGETVDQQLIAVGESIQTDHDGAFAVIDTQTVGEDSTVVANNGDKGEDKVETPEYDGNAPVQFRLPILHFHSTSRLHALPALAMFQKPAFPGFYQVLQIQDQAVLECLSNVKQNAGNDYVGGFLTKTQHTRDFQNVAMPMLRDDAGAVQSYEEMHVYGTLLQVITITPHLSHQGGQVILMPHRRIKMTGIHAEPSESYPLYRVSIEYVEDDLKNFEDSRVTKALHLEIIATVKELIKTSNFYKEHFDHIIRIYNLDNPSRIADLIAGISMAKRDQLQAILAEVNIDKRLAMVLEVAKNDLEFAKVQAEVKTQIEEKMSREQRKYILTEQMKMIRKELGLDSDDKNTLIEAFENEFAKVEKFMSKEASESYKSGISRLKQLETSSAEFGVCRSHLEWLLGMPWGKFTKDSRDIRNARQVLDKHHFGLKDVKTRLMEYMATSILKGTANGKIICLAGPPGVGKTSIATSVAELLGRKLYRFSLGGLFDVAELRGHRRTYVGALPGKFVQALKYTGSMNPLIVLDEIDKLGRDARGDPASALLEVLDPSQNEYFRDYYLDIAVDLSHVLFICTANAVDTIPAPLIDRMEIINIPGYLPEEKLQIAKNYLIPQTLKSTGLQPDVIEMPDSTIQAVIEHYSREAGVRSLLRCIEKIYRKVALNIVMDNADKLEPASANSAEESPIVLGASEDAKVSGAIAIANPDDIASTAASSECGDQSAEASSDDESVSSVLSGIEKLVIEEDKLQSYLGVPIYTRDALHPYPLPYGVVMGLAWTNAGGATMYVEARGQMVDKRGNLVEPNRTPASKLTPETAEEPSEESSFGSFHGTMKVTGHLGNVMTESSQIALTFCKTFIRKHQPRNLFLDEAHIHIHVPEGATPKDGPSGGITMASALISAAAKKRIKPHLAMTGELTLSGKVLRVGGIKEKLIAAIREGVTTVVLPKTNEPDVLDLEESVTSKLNVIYVESYDDVYNAVFDHDSS</sequence>
<dbReference type="EMBL" id="BDSA01000001">
    <property type="protein sequence ID" value="GBE58979.1"/>
    <property type="molecule type" value="Genomic_DNA"/>
</dbReference>
<dbReference type="InterPro" id="IPR008269">
    <property type="entry name" value="Lon_proteolytic"/>
</dbReference>
<dbReference type="EC" id="3.4.21.53" evidence="7"/>
<dbReference type="Pfam" id="PF00004">
    <property type="entry name" value="AAA"/>
    <property type="match status" value="1"/>
</dbReference>